<evidence type="ECO:0000256" key="3">
    <source>
        <dbReference type="ARBA" id="ARBA00022737"/>
    </source>
</evidence>
<evidence type="ECO:0000313" key="11">
    <source>
        <dbReference type="EMBL" id="CAD6267451.1"/>
    </source>
</evidence>
<evidence type="ECO:0000256" key="4">
    <source>
        <dbReference type="ARBA" id="ARBA00022741"/>
    </source>
</evidence>
<dbReference type="FunFam" id="3.40.50.300:FF:001091">
    <property type="entry name" value="Probable disease resistance protein At1g61300"/>
    <property type="match status" value="1"/>
</dbReference>
<keyword evidence="12" id="KW-1185">Reference proteome</keyword>
<evidence type="ECO:0000259" key="8">
    <source>
        <dbReference type="Pfam" id="PF18052"/>
    </source>
</evidence>
<dbReference type="Pfam" id="PF00931">
    <property type="entry name" value="NB-ARC"/>
    <property type="match status" value="1"/>
</dbReference>
<keyword evidence="5" id="KW-0611">Plant defense</keyword>
<dbReference type="InterPro" id="IPR058922">
    <property type="entry name" value="WHD_DRP"/>
</dbReference>
<dbReference type="InterPro" id="IPR041118">
    <property type="entry name" value="Rx_N"/>
</dbReference>
<dbReference type="GO" id="GO:0042742">
    <property type="term" value="P:defense response to bacterium"/>
    <property type="evidence" value="ECO:0007669"/>
    <property type="project" value="UniProtKB-ARBA"/>
</dbReference>
<dbReference type="Pfam" id="PF23598">
    <property type="entry name" value="LRR_14"/>
    <property type="match status" value="1"/>
</dbReference>
<organism evidence="11 12">
    <name type="scientific">Miscanthus lutarioriparius</name>
    <dbReference type="NCBI Taxonomy" id="422564"/>
    <lineage>
        <taxon>Eukaryota</taxon>
        <taxon>Viridiplantae</taxon>
        <taxon>Streptophyta</taxon>
        <taxon>Embryophyta</taxon>
        <taxon>Tracheophyta</taxon>
        <taxon>Spermatophyta</taxon>
        <taxon>Magnoliopsida</taxon>
        <taxon>Liliopsida</taxon>
        <taxon>Poales</taxon>
        <taxon>Poaceae</taxon>
        <taxon>PACMAD clade</taxon>
        <taxon>Panicoideae</taxon>
        <taxon>Andropogonodae</taxon>
        <taxon>Andropogoneae</taxon>
        <taxon>Saccharinae</taxon>
        <taxon>Miscanthus</taxon>
    </lineage>
</organism>
<dbReference type="FunFam" id="1.10.10.10:FF:000322">
    <property type="entry name" value="Probable disease resistance protein At1g63360"/>
    <property type="match status" value="1"/>
</dbReference>
<evidence type="ECO:0000256" key="1">
    <source>
        <dbReference type="ARBA" id="ARBA00008894"/>
    </source>
</evidence>
<keyword evidence="2" id="KW-0433">Leucine-rich repeat</keyword>
<reference evidence="11" key="1">
    <citation type="submission" date="2020-10" db="EMBL/GenBank/DDBJ databases">
        <authorList>
            <person name="Han B."/>
            <person name="Lu T."/>
            <person name="Zhao Q."/>
            <person name="Huang X."/>
            <person name="Zhao Y."/>
        </authorList>
    </citation>
    <scope>NUCLEOTIDE SEQUENCE</scope>
</reference>
<keyword evidence="4" id="KW-0547">Nucleotide-binding</keyword>
<gene>
    <name evidence="11" type="ORF">NCGR_LOCUS50756</name>
</gene>
<dbReference type="EMBL" id="CAJGYO010000014">
    <property type="protein sequence ID" value="CAD6267451.1"/>
    <property type="molecule type" value="Genomic_DNA"/>
</dbReference>
<dbReference type="SUPFAM" id="SSF52540">
    <property type="entry name" value="P-loop containing nucleoside triphosphate hydrolases"/>
    <property type="match status" value="1"/>
</dbReference>
<dbReference type="InterPro" id="IPR038005">
    <property type="entry name" value="RX-like_CC"/>
</dbReference>
<dbReference type="GO" id="GO:0009626">
    <property type="term" value="P:plant-type hypersensitive response"/>
    <property type="evidence" value="ECO:0007669"/>
    <property type="project" value="UniProtKB-ARBA"/>
</dbReference>
<dbReference type="InterPro" id="IPR036388">
    <property type="entry name" value="WH-like_DNA-bd_sf"/>
</dbReference>
<proteinExistence type="inferred from homology"/>
<evidence type="ECO:0000256" key="2">
    <source>
        <dbReference type="ARBA" id="ARBA00022614"/>
    </source>
</evidence>
<dbReference type="Pfam" id="PF23559">
    <property type="entry name" value="WHD_DRP"/>
    <property type="match status" value="1"/>
</dbReference>
<dbReference type="PRINTS" id="PR00364">
    <property type="entry name" value="DISEASERSIST"/>
</dbReference>
<protein>
    <submittedName>
        <fullName evidence="11">Uncharacterized protein</fullName>
    </submittedName>
</protein>
<dbReference type="InterPro" id="IPR044974">
    <property type="entry name" value="Disease_R_plants"/>
</dbReference>
<dbReference type="InterPro" id="IPR027417">
    <property type="entry name" value="P-loop_NTPase"/>
</dbReference>
<evidence type="ECO:0000259" key="7">
    <source>
        <dbReference type="Pfam" id="PF00931"/>
    </source>
</evidence>
<dbReference type="InterPro" id="IPR002182">
    <property type="entry name" value="NB-ARC"/>
</dbReference>
<comment type="similarity">
    <text evidence="1">Belongs to the disease resistance NB-LRR family.</text>
</comment>
<dbReference type="Gene3D" id="1.10.10.10">
    <property type="entry name" value="Winged helix-like DNA-binding domain superfamily/Winged helix DNA-binding domain"/>
    <property type="match status" value="1"/>
</dbReference>
<dbReference type="GO" id="GO:0043531">
    <property type="term" value="F:ADP binding"/>
    <property type="evidence" value="ECO:0007669"/>
    <property type="project" value="InterPro"/>
</dbReference>
<accession>A0A811RBN1</accession>
<dbReference type="PANTHER" id="PTHR23155">
    <property type="entry name" value="DISEASE RESISTANCE PROTEIN RP"/>
    <property type="match status" value="1"/>
</dbReference>
<sequence>MEAIVCASHGAMGSLLWKLGALLSDEYKLLSSVKVDMMFLKTELEVIHAFLKKMSEVEDPDEQSKCWMKEVRELSYDIEDSIDSFMFSLGCESNSEPRGFKGFVGRCLNLFADVKTRHWIAKKIKRLKCHVIEASNRHGRYRVDDAVPRLSRTSIDPRLPALYTETTRLVGVDGPRDKLIKLLTEREGTTTQLSVLSIVGFGGLGKTTLANEVYRKLEGQFDYRAFVSVAQKPDIKKILWHILCQYRCRECGSNEVWDEQQLINTIRQFLKDKRYFIVIDDIWSTSAWRTIRCAFPENNCSSRILTTTRIITVAKYCCSPHHDHVYELKPLDAAHSKSLFFNRIFGSEDRCPLHLKEVSNGILKKCGGLPLAIITVASLLLTKVITKEEWEKMLKSIGSALEKYTDMEEMKKILLLSYNDLPYHLKTCLLYLGVFPEDYEIKRDRLIRRWIAEGFITTEGGKGMEEIGECYFNELINRSMIQPVGTQYDGRADACRVHDMILDLIISKSVEENFLTLCGDENHKLVQQDKVRRLSINYHARDDIIVPTNMIVSNVRSLTIFGYAENMPGLSNFLLLRVLDLENRVVLEYNYLRHIGRLSQLRYLRLSSRRITALPEQIGDLQNLQTLDLRWTRIKRLPQSIVLLRRLTCLLVNSLELPEGIGNMQALQELSEIEINCHTSVSSLLELGKLTNIRILGLNWCIIDTNYVTKIHADSLVMSLCKLGMLNLRSIQIQSYHSCSLDFLQDSWFPPPRRLQNFDMSIDYYFPRIPNWMISLEYLSYLDIYLTPVDEESFRTVGDLPSLLFLWISSREAKPKEGVIVSSNGFRCLKEFYFTCWEIGTGLTFEPGAMPMLEKLRIPFNAHGVCSLHGVLDFGIWHLSSLRHIQVEIICHGAWLKEVEAVEESVKNAASNLSDELFLDVRRWDEEEILKDGEHKLEEEEFSSYDSKHKSLLRFDFFS</sequence>
<evidence type="ECO:0000313" key="12">
    <source>
        <dbReference type="Proteomes" id="UP000604825"/>
    </source>
</evidence>
<evidence type="ECO:0000256" key="6">
    <source>
        <dbReference type="ARBA" id="ARBA00023054"/>
    </source>
</evidence>
<dbReference type="Pfam" id="PF18052">
    <property type="entry name" value="Rx_N"/>
    <property type="match status" value="1"/>
</dbReference>
<dbReference type="OrthoDB" id="690341at2759"/>
<dbReference type="Gene3D" id="1.10.8.430">
    <property type="entry name" value="Helical domain of apoptotic protease-activating factors"/>
    <property type="match status" value="1"/>
</dbReference>
<dbReference type="Gene3D" id="1.20.5.4130">
    <property type="match status" value="1"/>
</dbReference>
<dbReference type="SUPFAM" id="SSF52058">
    <property type="entry name" value="L domain-like"/>
    <property type="match status" value="1"/>
</dbReference>
<evidence type="ECO:0000259" key="10">
    <source>
        <dbReference type="Pfam" id="PF23598"/>
    </source>
</evidence>
<dbReference type="InterPro" id="IPR055414">
    <property type="entry name" value="LRR_R13L4/SHOC2-like"/>
</dbReference>
<name>A0A811RBN1_9POAL</name>
<feature type="domain" description="NB-ARC" evidence="7">
    <location>
        <begin position="177"/>
        <end position="345"/>
    </location>
</feature>
<feature type="domain" description="Disease resistance N-terminal" evidence="8">
    <location>
        <begin position="11"/>
        <end position="95"/>
    </location>
</feature>
<dbReference type="AlphaFoldDB" id="A0A811RBN1"/>
<dbReference type="GO" id="GO:0002758">
    <property type="term" value="P:innate immune response-activating signaling pathway"/>
    <property type="evidence" value="ECO:0007669"/>
    <property type="project" value="UniProtKB-ARBA"/>
</dbReference>
<dbReference type="CDD" id="cd14798">
    <property type="entry name" value="RX-CC_like"/>
    <property type="match status" value="1"/>
</dbReference>
<evidence type="ECO:0000259" key="9">
    <source>
        <dbReference type="Pfam" id="PF23559"/>
    </source>
</evidence>
<evidence type="ECO:0000256" key="5">
    <source>
        <dbReference type="ARBA" id="ARBA00022821"/>
    </source>
</evidence>
<feature type="domain" description="Disease resistance protein winged helix" evidence="9">
    <location>
        <begin position="434"/>
        <end position="505"/>
    </location>
</feature>
<dbReference type="InterPro" id="IPR032675">
    <property type="entry name" value="LRR_dom_sf"/>
</dbReference>
<dbReference type="PANTHER" id="PTHR23155:SF1228">
    <property type="entry name" value="NB-ARC DOMAIN CONTAINING PROTEIN, EXPRESSED"/>
    <property type="match status" value="1"/>
</dbReference>
<keyword evidence="6" id="KW-0175">Coiled coil</keyword>
<feature type="domain" description="Disease resistance R13L4/SHOC-2-like LRR" evidence="10">
    <location>
        <begin position="555"/>
        <end position="911"/>
    </location>
</feature>
<keyword evidence="3" id="KW-0677">Repeat</keyword>
<dbReference type="Gene3D" id="3.80.10.10">
    <property type="entry name" value="Ribonuclease Inhibitor"/>
    <property type="match status" value="1"/>
</dbReference>
<dbReference type="InterPro" id="IPR042197">
    <property type="entry name" value="Apaf_helical"/>
</dbReference>
<dbReference type="Gene3D" id="3.40.50.300">
    <property type="entry name" value="P-loop containing nucleotide triphosphate hydrolases"/>
    <property type="match status" value="1"/>
</dbReference>
<comment type="caution">
    <text evidence="11">The sequence shown here is derived from an EMBL/GenBank/DDBJ whole genome shotgun (WGS) entry which is preliminary data.</text>
</comment>
<dbReference type="Proteomes" id="UP000604825">
    <property type="component" value="Unassembled WGS sequence"/>
</dbReference>